<dbReference type="AlphaFoldDB" id="A0A271LTY6"/>
<dbReference type="EMBL" id="NPKJ01000019">
    <property type="protein sequence ID" value="PAQ11529.1"/>
    <property type="molecule type" value="Genomic_DNA"/>
</dbReference>
<proteinExistence type="predicted"/>
<protein>
    <submittedName>
        <fullName evidence="1">Uncharacterized protein</fullName>
    </submittedName>
</protein>
<evidence type="ECO:0000313" key="1">
    <source>
        <dbReference type="EMBL" id="PAQ11529.1"/>
    </source>
</evidence>
<sequence>MVICGRICLDALGARESALDLLGHEILGEKAAALGRAGRRVDETLAKLREHGEDGEHRARLLRDAAEAVHAYFIQRELCGLRKHDAVIREYNIPKAVLARLGAK</sequence>
<name>A0A271LTY6_9HYPH</name>
<organism evidence="1 2">
    <name type="scientific">Mesorhizobium temperatum</name>
    <dbReference type="NCBI Taxonomy" id="241416"/>
    <lineage>
        <taxon>Bacteria</taxon>
        <taxon>Pseudomonadati</taxon>
        <taxon>Pseudomonadota</taxon>
        <taxon>Alphaproteobacteria</taxon>
        <taxon>Hyphomicrobiales</taxon>
        <taxon>Phyllobacteriaceae</taxon>
        <taxon>Mesorhizobium</taxon>
    </lineage>
</organism>
<keyword evidence="2" id="KW-1185">Reference proteome</keyword>
<dbReference type="Proteomes" id="UP000216442">
    <property type="component" value="Unassembled WGS sequence"/>
</dbReference>
<dbReference type="InterPro" id="IPR046606">
    <property type="entry name" value="DUF6665"/>
</dbReference>
<dbReference type="Pfam" id="PF20370">
    <property type="entry name" value="DUF6665"/>
    <property type="match status" value="1"/>
</dbReference>
<accession>A0A271LTY6</accession>
<comment type="caution">
    <text evidence="1">The sequence shown here is derived from an EMBL/GenBank/DDBJ whole genome shotgun (WGS) entry which is preliminary data.</text>
</comment>
<evidence type="ECO:0000313" key="2">
    <source>
        <dbReference type="Proteomes" id="UP000216442"/>
    </source>
</evidence>
<reference evidence="1 2" key="1">
    <citation type="submission" date="2017-08" db="EMBL/GenBank/DDBJ databases">
        <title>Mesorhizobium wenxinae sp. nov., a novel rhizobial species isolated from root nodules of chickpea (Cicer arietinum L.).</title>
        <authorList>
            <person name="Zhang J."/>
        </authorList>
    </citation>
    <scope>NUCLEOTIDE SEQUENCE [LARGE SCALE GENOMIC DNA]</scope>
    <source>
        <strain evidence="1 2">SDW018</strain>
    </source>
</reference>
<gene>
    <name evidence="1" type="ORF">CIT26_05605</name>
</gene>
<dbReference type="OrthoDB" id="9814981at2"/>